<accession>A0A1B5L5D7</accession>
<feature type="compositionally biased region" description="Basic and acidic residues" evidence="1">
    <location>
        <begin position="161"/>
        <end position="177"/>
    </location>
</feature>
<evidence type="ECO:0000313" key="2">
    <source>
        <dbReference type="EMBL" id="GAO18737.1"/>
    </source>
</evidence>
<evidence type="ECO:0000256" key="1">
    <source>
        <dbReference type="SAM" id="MobiDB-lite"/>
    </source>
</evidence>
<name>A0A1B5L5D7_USTVR</name>
<feature type="region of interest" description="Disordered" evidence="1">
    <location>
        <begin position="161"/>
        <end position="192"/>
    </location>
</feature>
<protein>
    <submittedName>
        <fullName evidence="2">Uncharacterized protein</fullName>
    </submittedName>
</protein>
<dbReference type="AlphaFoldDB" id="A0A1B5L5D7"/>
<comment type="caution">
    <text evidence="2">The sequence shown here is derived from an EMBL/GenBank/DDBJ whole genome shotgun (WGS) entry which is preliminary data.</text>
</comment>
<evidence type="ECO:0000313" key="3">
    <source>
        <dbReference type="Proteomes" id="UP000054053"/>
    </source>
</evidence>
<dbReference type="Proteomes" id="UP000054053">
    <property type="component" value="Unassembled WGS sequence"/>
</dbReference>
<sequence length="623" mass="69737">MSLLAPEDWQWLRANEYTSHCTPSGFCKVHKYFLVQNPQDVHPNLPLARITDIRTAFQGQFFETLPATLISPATLWDLGLTVSAGRRIWHAWLNRTSLGPICPPYHDDYGMEFVRFVLGHLERLRCEWVSDCATDDALWDEMLIMYGVNHELDAKIKLRRARQDKPPAPHQQLRDDSDGAGDAGGLQGVMGRSMPARKAHARQLCMAWLKEDMSGRFMYLKKIMRLSRQRAELLQEPGGLGIEPQVAQRDYRFYLKTRLVLPESWKKGGELQNAPCRASVPFTLKPKTDGEAAETTNDSVPHGLLVPPHQNPLGIQTSDDPHAASRISRCRGAGRILGAHVQNPQPRAFAPLAGPRRRQPGLAVLPFVCARRAQHLGIVADVARLGKLGQGREVRVAGDQELAPVHRQVVWQVGQVDRRPRSERPVALYFVQVDGPPGRRGHGQGRVVEELDAVGERETLDDADVPDLRGPVAVEQFDVHHGSQRQGEERFRLGQQLRVPGQEMVVVGHVELVGADDGDRVWGVDQRVLDGPGVCRHEPVHVELEALDARAGLRVAGREKGRRRFIIRQPERVEIRPAWETHQLNRLEGFRLGQRSVSVVVDVQAGAGWIRVKDALSAWHVAG</sequence>
<gene>
    <name evidence="2" type="ORF">UVI_02047050</name>
</gene>
<proteinExistence type="predicted"/>
<reference evidence="3" key="1">
    <citation type="journal article" date="2016" name="Genome Announc.">
        <title>Genome sequence of Ustilaginoidea virens IPU010, a rice pathogenic fungus causing false smut.</title>
        <authorList>
            <person name="Kumagai T."/>
            <person name="Ishii T."/>
            <person name="Terai G."/>
            <person name="Umemura M."/>
            <person name="Machida M."/>
            <person name="Asai K."/>
        </authorList>
    </citation>
    <scope>NUCLEOTIDE SEQUENCE [LARGE SCALE GENOMIC DNA]</scope>
    <source>
        <strain evidence="3">IPU010</strain>
    </source>
</reference>
<organism evidence="2 3">
    <name type="scientific">Ustilaginoidea virens</name>
    <name type="common">Rice false smut fungus</name>
    <name type="synonym">Villosiclava virens</name>
    <dbReference type="NCBI Taxonomy" id="1159556"/>
    <lineage>
        <taxon>Eukaryota</taxon>
        <taxon>Fungi</taxon>
        <taxon>Dikarya</taxon>
        <taxon>Ascomycota</taxon>
        <taxon>Pezizomycotina</taxon>
        <taxon>Sordariomycetes</taxon>
        <taxon>Hypocreomycetidae</taxon>
        <taxon>Hypocreales</taxon>
        <taxon>Clavicipitaceae</taxon>
        <taxon>Ustilaginoidea</taxon>
    </lineage>
</organism>
<dbReference type="EMBL" id="BBTG02000031">
    <property type="protein sequence ID" value="GAO18737.1"/>
    <property type="molecule type" value="Genomic_DNA"/>
</dbReference>